<dbReference type="KEGG" id="pamo:BAR1_04185"/>
<dbReference type="SUPFAM" id="SSF52467">
    <property type="entry name" value="DHS-like NAD/FAD-binding domain"/>
    <property type="match status" value="1"/>
</dbReference>
<proteinExistence type="inferred from homology"/>
<dbReference type="CDD" id="cd07035">
    <property type="entry name" value="TPP_PYR_POX_like"/>
    <property type="match status" value="1"/>
</dbReference>
<dbReference type="Proteomes" id="UP000261704">
    <property type="component" value="Chromosome"/>
</dbReference>
<feature type="domain" description="Thiamine pyrophosphate enzyme N-terminal TPP-binding" evidence="7">
    <location>
        <begin position="1"/>
        <end position="116"/>
    </location>
</feature>
<name>A0A347UEC3_9RHOB</name>
<dbReference type="GO" id="GO:0000287">
    <property type="term" value="F:magnesium ion binding"/>
    <property type="evidence" value="ECO:0007669"/>
    <property type="project" value="InterPro"/>
</dbReference>
<dbReference type="GO" id="GO:0009099">
    <property type="term" value="P:L-valine biosynthetic process"/>
    <property type="evidence" value="ECO:0007669"/>
    <property type="project" value="TreeGrafter"/>
</dbReference>
<dbReference type="InterPro" id="IPR029061">
    <property type="entry name" value="THDP-binding"/>
</dbReference>
<feature type="domain" description="Thiamine pyrophosphate enzyme TPP-binding" evidence="6">
    <location>
        <begin position="378"/>
        <end position="523"/>
    </location>
</feature>
<dbReference type="RefSeq" id="WP_118941859.1">
    <property type="nucleotide sequence ID" value="NZ_CP032125.1"/>
</dbReference>
<comment type="similarity">
    <text evidence="1 4">Belongs to the TPP enzyme family.</text>
</comment>
<dbReference type="Pfam" id="PF02775">
    <property type="entry name" value="TPP_enzyme_C"/>
    <property type="match status" value="1"/>
</dbReference>
<protein>
    <submittedName>
        <fullName evidence="8">Thiamine pyrophosphate-binding protein</fullName>
    </submittedName>
</protein>
<keyword evidence="9" id="KW-1185">Reference proteome</keyword>
<dbReference type="InterPro" id="IPR012000">
    <property type="entry name" value="Thiamin_PyroP_enz_cen_dom"/>
</dbReference>
<evidence type="ECO:0000313" key="9">
    <source>
        <dbReference type="Proteomes" id="UP000261704"/>
    </source>
</evidence>
<keyword evidence="2" id="KW-0808">Transferase</keyword>
<dbReference type="InterPro" id="IPR011766">
    <property type="entry name" value="TPP_enzyme_TPP-bd"/>
</dbReference>
<dbReference type="GO" id="GO:0030976">
    <property type="term" value="F:thiamine pyrophosphate binding"/>
    <property type="evidence" value="ECO:0007669"/>
    <property type="project" value="InterPro"/>
</dbReference>
<dbReference type="Pfam" id="PF02776">
    <property type="entry name" value="TPP_enzyme_N"/>
    <property type="match status" value="1"/>
</dbReference>
<gene>
    <name evidence="8" type="ORF">BAR1_04185</name>
</gene>
<dbReference type="OrthoDB" id="4494979at2"/>
<dbReference type="SUPFAM" id="SSF52518">
    <property type="entry name" value="Thiamin diphosphate-binding fold (THDP-binding)"/>
    <property type="match status" value="2"/>
</dbReference>
<dbReference type="PANTHER" id="PTHR18968">
    <property type="entry name" value="THIAMINE PYROPHOSPHATE ENZYMES"/>
    <property type="match status" value="1"/>
</dbReference>
<evidence type="ECO:0000259" key="7">
    <source>
        <dbReference type="Pfam" id="PF02776"/>
    </source>
</evidence>
<evidence type="ECO:0000256" key="1">
    <source>
        <dbReference type="ARBA" id="ARBA00007812"/>
    </source>
</evidence>
<evidence type="ECO:0000256" key="4">
    <source>
        <dbReference type="RuleBase" id="RU362132"/>
    </source>
</evidence>
<dbReference type="PANTHER" id="PTHR18968:SF129">
    <property type="entry name" value="ACETOLACTATE SYNTHASE"/>
    <property type="match status" value="1"/>
</dbReference>
<evidence type="ECO:0000313" key="8">
    <source>
        <dbReference type="EMBL" id="AXX97201.1"/>
    </source>
</evidence>
<organism evidence="8 9">
    <name type="scientific">Profundibacter amoris</name>
    <dbReference type="NCBI Taxonomy" id="2171755"/>
    <lineage>
        <taxon>Bacteria</taxon>
        <taxon>Pseudomonadati</taxon>
        <taxon>Pseudomonadota</taxon>
        <taxon>Alphaproteobacteria</taxon>
        <taxon>Rhodobacterales</taxon>
        <taxon>Paracoccaceae</taxon>
        <taxon>Profundibacter</taxon>
    </lineage>
</organism>
<evidence type="ECO:0000259" key="5">
    <source>
        <dbReference type="Pfam" id="PF00205"/>
    </source>
</evidence>
<dbReference type="Gene3D" id="3.40.50.970">
    <property type="match status" value="2"/>
</dbReference>
<dbReference type="InterPro" id="IPR045229">
    <property type="entry name" value="TPP_enz"/>
</dbReference>
<dbReference type="FunFam" id="3.40.50.970:FF:000007">
    <property type="entry name" value="Acetolactate synthase"/>
    <property type="match status" value="1"/>
</dbReference>
<keyword evidence="3 4" id="KW-0786">Thiamine pyrophosphate</keyword>
<dbReference type="InterPro" id="IPR029035">
    <property type="entry name" value="DHS-like_NAD/FAD-binding_dom"/>
</dbReference>
<dbReference type="GO" id="GO:0009097">
    <property type="term" value="P:isoleucine biosynthetic process"/>
    <property type="evidence" value="ECO:0007669"/>
    <property type="project" value="TreeGrafter"/>
</dbReference>
<dbReference type="GO" id="GO:0050660">
    <property type="term" value="F:flavin adenine dinucleotide binding"/>
    <property type="evidence" value="ECO:0007669"/>
    <property type="project" value="TreeGrafter"/>
</dbReference>
<sequence length="535" mass="56207">MNAAQIIANGLAGAGCRHAFGMPGGEVLALLDTLRVAGIEFTLVKHENAGGYMAEGSWHATGAPGILLATIGPGVSNAVNTVANAYQEQVPLIVLTGCISHAMAEQFTHQVIDHAALFSPVTKATLRVEQGTAALTVDKALSIALSDPPGPVLLELPDEYLDAAHWQEPDRAPAAPNLAEAGIWAEGSETLQQARDMLQNAKKPIILAGLGAIHHAAGPAILDLAEKHQVPVITTYKAKGILPEDHPMALGGHGLSPLSDKTILPLLAKSDCVILAGYDPIEMRSDWINPWQPDNAIEIMHAANAHGMHGAAVRFVGDVAQALTALGAPDGPVWPDGEPAVAKAELENAFAIPTHWGPHQLFAALNAALPENAITTVDSGAHRILLSQIWRCKHPNSLLQSAAFCTMGVAVPLAIGYKRAEPDVPVVAVVGDAGFDMTTGDLATLRDMQVPMVIVVPVDNSLALIEKKQTMMQLKTHGVQFAGTDIVAVARAYGGIGEVIYNRDDLLTALADAWGRNTFTVLACPVDKSAYSGAF</sequence>
<accession>A0A347UEC3</accession>
<dbReference type="EMBL" id="CP032125">
    <property type="protein sequence ID" value="AXX97201.1"/>
    <property type="molecule type" value="Genomic_DNA"/>
</dbReference>
<dbReference type="InterPro" id="IPR012001">
    <property type="entry name" value="Thiamin_PyroP_enz_TPP-bd_dom"/>
</dbReference>
<evidence type="ECO:0000259" key="6">
    <source>
        <dbReference type="Pfam" id="PF02775"/>
    </source>
</evidence>
<feature type="domain" description="Thiamine pyrophosphate enzyme central" evidence="5">
    <location>
        <begin position="191"/>
        <end position="326"/>
    </location>
</feature>
<dbReference type="InterPro" id="IPR000399">
    <property type="entry name" value="TPP-bd_CS"/>
</dbReference>
<dbReference type="Gene3D" id="3.40.50.1220">
    <property type="entry name" value="TPP-binding domain"/>
    <property type="match status" value="1"/>
</dbReference>
<dbReference type="PROSITE" id="PS00187">
    <property type="entry name" value="TPP_ENZYMES"/>
    <property type="match status" value="1"/>
</dbReference>
<dbReference type="AlphaFoldDB" id="A0A347UEC3"/>
<evidence type="ECO:0000256" key="2">
    <source>
        <dbReference type="ARBA" id="ARBA00022679"/>
    </source>
</evidence>
<dbReference type="GO" id="GO:0005948">
    <property type="term" value="C:acetolactate synthase complex"/>
    <property type="evidence" value="ECO:0007669"/>
    <property type="project" value="TreeGrafter"/>
</dbReference>
<reference evidence="8 9" key="1">
    <citation type="submission" date="2018-09" db="EMBL/GenBank/DDBJ databases">
        <title>Profundibacter amoris BAR1 gen. nov., sp. nov., a new member of the Roseobacter clade isolated at Lokis Castle Vent Field on the Arctic Mid-Oceanic Ridge.</title>
        <authorList>
            <person name="Le Moine Bauer S."/>
            <person name="Sjoeberg A.G."/>
            <person name="L'Haridon S."/>
            <person name="Stokke R."/>
            <person name="Roalkvam I."/>
            <person name="Steen I.H."/>
            <person name="Dahle H."/>
        </authorList>
    </citation>
    <scope>NUCLEOTIDE SEQUENCE [LARGE SCALE GENOMIC DNA]</scope>
    <source>
        <strain evidence="8 9">BAR1</strain>
    </source>
</reference>
<dbReference type="GO" id="GO:0003984">
    <property type="term" value="F:acetolactate synthase activity"/>
    <property type="evidence" value="ECO:0007669"/>
    <property type="project" value="TreeGrafter"/>
</dbReference>
<evidence type="ECO:0000256" key="3">
    <source>
        <dbReference type="ARBA" id="ARBA00023052"/>
    </source>
</evidence>
<dbReference type="Pfam" id="PF00205">
    <property type="entry name" value="TPP_enzyme_M"/>
    <property type="match status" value="1"/>
</dbReference>